<evidence type="ECO:0000259" key="11">
    <source>
        <dbReference type="Pfam" id="PF00905"/>
    </source>
</evidence>
<keyword evidence="14" id="KW-1185">Reference proteome</keyword>
<dbReference type="EMBL" id="JBHTGR010000050">
    <property type="protein sequence ID" value="MFC7747626.1"/>
    <property type="molecule type" value="Genomic_DNA"/>
</dbReference>
<dbReference type="PANTHER" id="PTHR32282:SF29">
    <property type="entry name" value="PENICILLIN-BINDING PROTEIN 1A"/>
    <property type="match status" value="1"/>
</dbReference>
<dbReference type="Pfam" id="PF00912">
    <property type="entry name" value="Transgly"/>
    <property type="match status" value="1"/>
</dbReference>
<keyword evidence="4" id="KW-0808">Transferase</keyword>
<feature type="compositionally biased region" description="Basic and acidic residues" evidence="9">
    <location>
        <begin position="669"/>
        <end position="684"/>
    </location>
</feature>
<comment type="catalytic activity">
    <reaction evidence="8">
        <text>[GlcNAc-(1-&gt;4)-Mur2Ac(oyl-L-Ala-gamma-D-Glu-L-Lys-D-Ala-D-Ala)](n)-di-trans,octa-cis-undecaprenyl diphosphate + beta-D-GlcNAc-(1-&gt;4)-Mur2Ac(oyl-L-Ala-gamma-D-Glu-L-Lys-D-Ala-D-Ala)-di-trans,octa-cis-undecaprenyl diphosphate = [GlcNAc-(1-&gt;4)-Mur2Ac(oyl-L-Ala-gamma-D-Glu-L-Lys-D-Ala-D-Ala)](n+1)-di-trans,octa-cis-undecaprenyl diphosphate + di-trans,octa-cis-undecaprenyl diphosphate + H(+)</text>
        <dbReference type="Rhea" id="RHEA:23708"/>
        <dbReference type="Rhea" id="RHEA-COMP:9602"/>
        <dbReference type="Rhea" id="RHEA-COMP:9603"/>
        <dbReference type="ChEBI" id="CHEBI:15378"/>
        <dbReference type="ChEBI" id="CHEBI:58405"/>
        <dbReference type="ChEBI" id="CHEBI:60033"/>
        <dbReference type="ChEBI" id="CHEBI:78435"/>
        <dbReference type="EC" id="2.4.99.28"/>
    </reaction>
</comment>
<evidence type="ECO:0000259" key="12">
    <source>
        <dbReference type="Pfam" id="PF00912"/>
    </source>
</evidence>
<feature type="compositionally biased region" description="Basic residues" evidence="9">
    <location>
        <begin position="10"/>
        <end position="22"/>
    </location>
</feature>
<feature type="region of interest" description="Disordered" evidence="9">
    <location>
        <begin position="1"/>
        <end position="22"/>
    </location>
</feature>
<evidence type="ECO:0000313" key="14">
    <source>
        <dbReference type="Proteomes" id="UP001596620"/>
    </source>
</evidence>
<protein>
    <submittedName>
        <fullName evidence="13">PBP1A family penicillin-binding protein</fullName>
    </submittedName>
</protein>
<keyword evidence="6" id="KW-0511">Multifunctional enzyme</keyword>
<evidence type="ECO:0000313" key="13">
    <source>
        <dbReference type="EMBL" id="MFC7747626.1"/>
    </source>
</evidence>
<organism evidence="13 14">
    <name type="scientific">Lentibacillus kimchii</name>
    <dbReference type="NCBI Taxonomy" id="1542911"/>
    <lineage>
        <taxon>Bacteria</taxon>
        <taxon>Bacillati</taxon>
        <taxon>Bacillota</taxon>
        <taxon>Bacilli</taxon>
        <taxon>Bacillales</taxon>
        <taxon>Bacillaceae</taxon>
        <taxon>Lentibacillus</taxon>
    </lineage>
</organism>
<dbReference type="NCBIfam" id="TIGR02074">
    <property type="entry name" value="PBP_1a_fam"/>
    <property type="match status" value="1"/>
</dbReference>
<feature type="region of interest" description="Disordered" evidence="9">
    <location>
        <begin position="659"/>
        <end position="807"/>
    </location>
</feature>
<evidence type="ECO:0000256" key="7">
    <source>
        <dbReference type="ARBA" id="ARBA00034000"/>
    </source>
</evidence>
<dbReference type="SUPFAM" id="SSF56601">
    <property type="entry name" value="beta-lactamase/transpeptidase-like"/>
    <property type="match status" value="1"/>
</dbReference>
<feature type="domain" description="Penicillin-binding protein transpeptidase" evidence="11">
    <location>
        <begin position="351"/>
        <end position="632"/>
    </location>
</feature>
<feature type="compositionally biased region" description="Basic and acidic residues" evidence="9">
    <location>
        <begin position="697"/>
        <end position="756"/>
    </location>
</feature>
<dbReference type="InterPro" id="IPR001264">
    <property type="entry name" value="Glyco_trans_51"/>
</dbReference>
<dbReference type="PANTHER" id="PTHR32282">
    <property type="entry name" value="BINDING PROTEIN TRANSPEPTIDASE, PUTATIVE-RELATED"/>
    <property type="match status" value="1"/>
</dbReference>
<keyword evidence="3" id="KW-0328">Glycosyltransferase</keyword>
<keyword evidence="10" id="KW-0812">Transmembrane</keyword>
<keyword evidence="10" id="KW-1133">Transmembrane helix</keyword>
<feature type="compositionally biased region" description="Acidic residues" evidence="9">
    <location>
        <begin position="685"/>
        <end position="696"/>
    </location>
</feature>
<dbReference type="InterPro" id="IPR023346">
    <property type="entry name" value="Lysozyme-like_dom_sf"/>
</dbReference>
<dbReference type="InterPro" id="IPR036950">
    <property type="entry name" value="PBP_transglycosylase"/>
</dbReference>
<sequence length="807" mass="89904">MSKENTSRMERRHQNKKAKSHKRGGLWKKGLLGIGTVVLLMALAFSIMVIIMVHNAPTLKASDLQTPQSTRIYDQNDKLVSTLFDEHNRIKVDIDNVPDMAKDAVVSIEDRRFYDHNGLDFRRILGAVKANIQEGWGAEGGSTITQQLVKRTVLSSKKTLRRKVQEAWLALKLERKYSKDSILEMYLNNAYFGDGAYGIKTAAKSYFGEDDLSKLNVSQVALLAGMPNAPSAYNPLKHPEQAKERRDQVLSAMVSNQAISQKQAQKAKDQSISDILRDDEQEEPNDQPYKAFVDTVYDQLVNQKKEVSEKEFYQGGLKIYTTLDSKAQRSVYNILRSDKIPYPDDNFETGISLVDTQTGEVKAVGGGRHFKAVGYHNYGSAIGNSPGSTIKPILDYGPVIDDLQWSTSHTLKDEKYEYSNGKPIGEWDNRYWGNIPMRRALAWSRNIPALKAFQAAGKDKAQTFAKGLGIKIDPIYESASIGSFDEGATPLQMAEAYAAFGNGGTYNQPTAVRRVEFPNGKEWKPESESHKAMKDYTAYMVTDMLKTVVSSGTGTKANIAGLPLAGKTGSTNIPKAKRQKYGIADGINDSWFVGYTPQYSLGVWTGYPSFKKDDDGIQYIQGDSEEAIAKQVFRKLMTDVSDPNVADFEKPSSVVSMNSELYVRGTQPDPKEIEPEHETKQKEEEQSEQEQNEEPSDDKKDDEADKQKKQPSGDEGNDKADKQKQNEQKPNDGNETDKQKKSNDGNDGNKTDKQDKQLSANGNNGSEANKQKKQPSSDKKADEADKQGKKSSDHKKKNPDATEKNAN</sequence>
<evidence type="ECO:0000256" key="3">
    <source>
        <dbReference type="ARBA" id="ARBA00022676"/>
    </source>
</evidence>
<evidence type="ECO:0000256" key="9">
    <source>
        <dbReference type="SAM" id="MobiDB-lite"/>
    </source>
</evidence>
<keyword evidence="1" id="KW-0121">Carboxypeptidase</keyword>
<gene>
    <name evidence="13" type="ORF">ACFQU8_10360</name>
</gene>
<feature type="compositionally biased region" description="Polar residues" evidence="9">
    <location>
        <begin position="757"/>
        <end position="768"/>
    </location>
</feature>
<feature type="compositionally biased region" description="Basic and acidic residues" evidence="9">
    <location>
        <begin position="775"/>
        <end position="791"/>
    </location>
</feature>
<dbReference type="Gene3D" id="1.10.3810.10">
    <property type="entry name" value="Biosynthetic peptidoglycan transglycosylase-like"/>
    <property type="match status" value="1"/>
</dbReference>
<evidence type="ECO:0000256" key="8">
    <source>
        <dbReference type="ARBA" id="ARBA00049902"/>
    </source>
</evidence>
<keyword evidence="2" id="KW-0645">Protease</keyword>
<comment type="catalytic activity">
    <reaction evidence="7">
        <text>Preferential cleavage: (Ac)2-L-Lys-D-Ala-|-D-Ala. Also transpeptidation of peptidyl-alanyl moieties that are N-acyl substituents of D-alanine.</text>
        <dbReference type="EC" id="3.4.16.4"/>
    </reaction>
</comment>
<feature type="transmembrane region" description="Helical" evidence="10">
    <location>
        <begin position="31"/>
        <end position="53"/>
    </location>
</feature>
<keyword evidence="5" id="KW-0378">Hydrolase</keyword>
<feature type="compositionally biased region" description="Basic and acidic residues" evidence="9">
    <location>
        <begin position="798"/>
        <end position="807"/>
    </location>
</feature>
<dbReference type="InterPro" id="IPR001460">
    <property type="entry name" value="PCN-bd_Tpept"/>
</dbReference>
<comment type="caution">
    <text evidence="13">The sequence shown here is derived from an EMBL/GenBank/DDBJ whole genome shotgun (WGS) entry which is preliminary data.</text>
</comment>
<feature type="domain" description="Glycosyl transferase family 51" evidence="12">
    <location>
        <begin position="79"/>
        <end position="253"/>
    </location>
</feature>
<name>A0ABW2UX35_9BACI</name>
<dbReference type="Pfam" id="PF00905">
    <property type="entry name" value="Transpeptidase"/>
    <property type="match status" value="1"/>
</dbReference>
<keyword evidence="10" id="KW-0472">Membrane</keyword>
<reference evidence="14" key="1">
    <citation type="journal article" date="2019" name="Int. J. Syst. Evol. Microbiol.">
        <title>The Global Catalogue of Microorganisms (GCM) 10K type strain sequencing project: providing services to taxonomists for standard genome sequencing and annotation.</title>
        <authorList>
            <consortium name="The Broad Institute Genomics Platform"/>
            <consortium name="The Broad Institute Genome Sequencing Center for Infectious Disease"/>
            <person name="Wu L."/>
            <person name="Ma J."/>
        </authorList>
    </citation>
    <scope>NUCLEOTIDE SEQUENCE [LARGE SCALE GENOMIC DNA]</scope>
    <source>
        <strain evidence="14">JCM 30234</strain>
    </source>
</reference>
<dbReference type="Gene3D" id="3.40.710.10">
    <property type="entry name" value="DD-peptidase/beta-lactamase superfamily"/>
    <property type="match status" value="1"/>
</dbReference>
<evidence type="ECO:0000256" key="1">
    <source>
        <dbReference type="ARBA" id="ARBA00022645"/>
    </source>
</evidence>
<dbReference type="RefSeq" id="WP_382359642.1">
    <property type="nucleotide sequence ID" value="NZ_JBHTGR010000050.1"/>
</dbReference>
<evidence type="ECO:0000256" key="10">
    <source>
        <dbReference type="SAM" id="Phobius"/>
    </source>
</evidence>
<evidence type="ECO:0000256" key="4">
    <source>
        <dbReference type="ARBA" id="ARBA00022679"/>
    </source>
</evidence>
<evidence type="ECO:0000256" key="2">
    <source>
        <dbReference type="ARBA" id="ARBA00022670"/>
    </source>
</evidence>
<dbReference type="Proteomes" id="UP001596620">
    <property type="component" value="Unassembled WGS sequence"/>
</dbReference>
<dbReference type="SUPFAM" id="SSF53955">
    <property type="entry name" value="Lysozyme-like"/>
    <property type="match status" value="1"/>
</dbReference>
<dbReference type="InterPro" id="IPR050396">
    <property type="entry name" value="Glycosyltr_51/Transpeptidase"/>
</dbReference>
<proteinExistence type="predicted"/>
<evidence type="ECO:0000256" key="5">
    <source>
        <dbReference type="ARBA" id="ARBA00022801"/>
    </source>
</evidence>
<dbReference type="InterPro" id="IPR012338">
    <property type="entry name" value="Beta-lactam/transpept-like"/>
</dbReference>
<evidence type="ECO:0000256" key="6">
    <source>
        <dbReference type="ARBA" id="ARBA00023268"/>
    </source>
</evidence>
<accession>A0ABW2UX35</accession>